<dbReference type="InterPro" id="IPR013656">
    <property type="entry name" value="PAS_4"/>
</dbReference>
<feature type="domain" description="PAS" evidence="2">
    <location>
        <begin position="279"/>
        <end position="348"/>
    </location>
</feature>
<dbReference type="InterPro" id="IPR011785">
    <property type="entry name" value="Tscrpt_reg_PpsR-CrtJ"/>
</dbReference>
<evidence type="ECO:0000259" key="2">
    <source>
        <dbReference type="SMART" id="SM00091"/>
    </source>
</evidence>
<evidence type="ECO:0000256" key="1">
    <source>
        <dbReference type="SAM" id="MobiDB-lite"/>
    </source>
</evidence>
<dbReference type="Gene3D" id="1.20.5.430">
    <property type="match status" value="1"/>
</dbReference>
<dbReference type="Gene3D" id="1.10.10.60">
    <property type="entry name" value="Homeodomain-like"/>
    <property type="match status" value="1"/>
</dbReference>
<dbReference type="InterPro" id="IPR009057">
    <property type="entry name" value="Homeodomain-like_sf"/>
</dbReference>
<dbReference type="RefSeq" id="WP_256506923.1">
    <property type="nucleotide sequence ID" value="NZ_CP101740.1"/>
</dbReference>
<feature type="region of interest" description="Disordered" evidence="1">
    <location>
        <begin position="1"/>
        <end position="21"/>
    </location>
</feature>
<dbReference type="NCBIfam" id="TIGR02040">
    <property type="entry name" value="PpsR-CrtJ"/>
    <property type="match status" value="1"/>
</dbReference>
<evidence type="ECO:0000313" key="3">
    <source>
        <dbReference type="EMBL" id="UUL83079.1"/>
    </source>
</evidence>
<gene>
    <name evidence="3" type="primary">ppsR</name>
    <name evidence="3" type="ORF">NMP03_02250</name>
</gene>
<dbReference type="InterPro" id="IPR002197">
    <property type="entry name" value="HTH_Fis"/>
</dbReference>
<reference evidence="3" key="1">
    <citation type="submission" date="2022-07" db="EMBL/GenBank/DDBJ databases">
        <title>Sphingomonas sp. nov., a novel bacterium isolated from the north slope of the Mount Everest.</title>
        <authorList>
            <person name="Cui X."/>
            <person name="Liu Y."/>
        </authorList>
    </citation>
    <scope>NUCLEOTIDE SEQUENCE</scope>
    <source>
        <strain evidence="3">S5-59</strain>
    </source>
</reference>
<dbReference type="SUPFAM" id="SSF46689">
    <property type="entry name" value="Homeodomain-like"/>
    <property type="match status" value="1"/>
</dbReference>
<dbReference type="Pfam" id="PF13188">
    <property type="entry name" value="PAS_8"/>
    <property type="match status" value="1"/>
</dbReference>
<proteinExistence type="predicted"/>
<keyword evidence="4" id="KW-1185">Reference proteome</keyword>
<evidence type="ECO:0000313" key="4">
    <source>
        <dbReference type="Proteomes" id="UP001058533"/>
    </source>
</evidence>
<dbReference type="PRINTS" id="PR01590">
    <property type="entry name" value="HTHFIS"/>
</dbReference>
<name>A0ABY5L7X0_9SPHN</name>
<accession>A0ABY5L7X0</accession>
<dbReference type="EMBL" id="CP101740">
    <property type="protein sequence ID" value="UUL83079.1"/>
    <property type="molecule type" value="Genomic_DNA"/>
</dbReference>
<feature type="domain" description="PAS" evidence="2">
    <location>
        <begin position="26"/>
        <end position="92"/>
    </location>
</feature>
<protein>
    <submittedName>
        <fullName evidence="3">Transcriptional regulator PpsR</fullName>
    </submittedName>
</protein>
<dbReference type="Pfam" id="PF02954">
    <property type="entry name" value="HTH_8"/>
    <property type="match status" value="1"/>
</dbReference>
<feature type="domain" description="PAS" evidence="2">
    <location>
        <begin position="161"/>
        <end position="228"/>
    </location>
</feature>
<dbReference type="Proteomes" id="UP001058533">
    <property type="component" value="Chromosome"/>
</dbReference>
<dbReference type="SMART" id="SM00091">
    <property type="entry name" value="PAS"/>
    <property type="match status" value="3"/>
</dbReference>
<dbReference type="Gene3D" id="3.30.450.20">
    <property type="entry name" value="PAS domain"/>
    <property type="match status" value="2"/>
</dbReference>
<dbReference type="InterPro" id="IPR000014">
    <property type="entry name" value="PAS"/>
</dbReference>
<dbReference type="SUPFAM" id="SSF55785">
    <property type="entry name" value="PYP-like sensor domain (PAS domain)"/>
    <property type="match status" value="2"/>
</dbReference>
<sequence>MTRHPAPAGPSGFSQPDRYPGPLDSSAAAQMLAAAGDVSLVLDSAGTILDIAIAERDMVALGFGHWANRDWRETVTKDSRAKIDEMLADAVAGAPARWRQVNQTTDDGEVPVRYLAMALGNDGRVIAIGRDMRAQAATQQRLIQAQQSLERDYIRLRQVEARYRLLFDMGREAVLVVDAATRRIREANVAAHRLVDAKPGALVDQPATILVEPAERERMVAYLGAAAVSATPPTEAMALRKGIGEGRFVATLFRQERASLLLVRIEPAAVAAPDSGETVQLRDVVDALPDAFVLADSEMRVLTANASFLELAELPVLERMTGGSLGQWLGRPGIDLEVIETQLREHGTVRNVATIVRGNAGGEEEVELSGVAVPGTDGSMHYGFTIRTLARRMVDTAQPGREVPRSVEQLTELVGRMSLKEIVRESTDLIERLCIEAALAHTSDNRASAAEILGVSRQSLYSKLHRHGLGSLTNEPE</sequence>
<organism evidence="3 4">
    <name type="scientific">Sphingomonas qomolangmaensis</name>
    <dbReference type="NCBI Taxonomy" id="2918765"/>
    <lineage>
        <taxon>Bacteria</taxon>
        <taxon>Pseudomonadati</taxon>
        <taxon>Pseudomonadota</taxon>
        <taxon>Alphaproteobacteria</taxon>
        <taxon>Sphingomonadales</taxon>
        <taxon>Sphingomonadaceae</taxon>
        <taxon>Sphingomonas</taxon>
    </lineage>
</organism>
<dbReference type="Pfam" id="PF08448">
    <property type="entry name" value="PAS_4"/>
    <property type="match status" value="1"/>
</dbReference>
<dbReference type="InterPro" id="IPR035965">
    <property type="entry name" value="PAS-like_dom_sf"/>
</dbReference>